<reference evidence="3" key="3">
    <citation type="submission" date="2025-09" db="UniProtKB">
        <authorList>
            <consortium name="Ensembl"/>
        </authorList>
    </citation>
    <scope>IDENTIFICATION</scope>
</reference>
<proteinExistence type="predicted"/>
<feature type="region of interest" description="Disordered" evidence="2">
    <location>
        <begin position="23"/>
        <end position="44"/>
    </location>
</feature>
<dbReference type="GO" id="GO:0001947">
    <property type="term" value="P:heart looping"/>
    <property type="evidence" value="ECO:0007669"/>
    <property type="project" value="TreeGrafter"/>
</dbReference>
<dbReference type="GO" id="GO:0035082">
    <property type="term" value="P:axoneme assembly"/>
    <property type="evidence" value="ECO:0007669"/>
    <property type="project" value="InterPro"/>
</dbReference>
<accession>A0A8C5GLB4</accession>
<feature type="compositionally biased region" description="Basic and acidic residues" evidence="2">
    <location>
        <begin position="264"/>
        <end position="273"/>
    </location>
</feature>
<dbReference type="GO" id="GO:0005737">
    <property type="term" value="C:cytoplasm"/>
    <property type="evidence" value="ECO:0007669"/>
    <property type="project" value="TreeGrafter"/>
</dbReference>
<gene>
    <name evidence="3" type="primary">ccdc40</name>
</gene>
<dbReference type="InterPro" id="IPR037386">
    <property type="entry name" value="CCDC40"/>
</dbReference>
<dbReference type="GO" id="GO:0005576">
    <property type="term" value="C:extracellular region"/>
    <property type="evidence" value="ECO:0007669"/>
    <property type="project" value="GOC"/>
</dbReference>
<evidence type="ECO:0000256" key="2">
    <source>
        <dbReference type="SAM" id="MobiDB-lite"/>
    </source>
</evidence>
<keyword evidence="1" id="KW-0175">Coiled coil</keyword>
<dbReference type="PANTHER" id="PTHR16275:SF8">
    <property type="entry name" value="COILED-COIL DOMAIN-CONTAINING PROTEIN 40"/>
    <property type="match status" value="1"/>
</dbReference>
<keyword evidence="4" id="KW-1185">Reference proteome</keyword>
<evidence type="ECO:0000313" key="4">
    <source>
        <dbReference type="Proteomes" id="UP000694680"/>
    </source>
</evidence>
<name>A0A8C5GLB4_GOUWI</name>
<feature type="coiled-coil region" evidence="1">
    <location>
        <begin position="103"/>
        <end position="158"/>
    </location>
</feature>
<evidence type="ECO:0000313" key="3">
    <source>
        <dbReference type="Ensembl" id="ENSGWIP00000031643.1"/>
    </source>
</evidence>
<evidence type="ECO:0008006" key="5">
    <source>
        <dbReference type="Google" id="ProtNLM"/>
    </source>
</evidence>
<dbReference type="GO" id="GO:0005929">
    <property type="term" value="C:cilium"/>
    <property type="evidence" value="ECO:0007669"/>
    <property type="project" value="TreeGrafter"/>
</dbReference>
<dbReference type="AlphaFoldDB" id="A0A8C5GLB4"/>
<feature type="coiled-coil region" evidence="1">
    <location>
        <begin position="532"/>
        <end position="566"/>
    </location>
</feature>
<feature type="compositionally biased region" description="Polar residues" evidence="2">
    <location>
        <begin position="23"/>
        <end position="37"/>
    </location>
</feature>
<dbReference type="Proteomes" id="UP000694680">
    <property type="component" value="Chromosome 1"/>
</dbReference>
<sequence length="801" mass="92342">MQKKLEDLNQAIAQAEIKHRQVQEQLEATTKQSSDATEQNDKAKRNVSQLQADLDNLMLLLLSTQEDCDGLRSQLKTINNVRHKTGAVRSQAEEEKLKQDLYVDRLTKDLERLTQQRDMYVAQAIAQREATQAVRQSLSEADKNMEVLSMARKQLLRQWKASLLGMARQHEALGAMQEAVREEKHQVILLDREIEGYRKSTTAEEEQNETLTMKLRCSEMDCTALKKCIIQKQSQQEALQSHYSKCASTLRETARAQATLTKDTTTHQDELNNQRKQRERKSSIRQELEEKILTHMQQQLTHSNAALYSQRLTGKTATLKMEKRNQLQLQEKEAIAVKLAIHNVLLQVDSLELTQDALQGEIESLDSFLTLVQTRISSVMKLIEQKQTTIINYNKKISEIVASTANEDLSPLEIKIHAITAQMEALAASFQSDKQQWMKLQEIVVGSRREIEAHSRGILILQTENTAMQQKNLRLDSEAEFERQVEIELKKTLKMLYRDQLKLNTLLGKNELLNKGLEQENALIETEFIHKLKEAARESVELQTRYENMQEEKELVLSNLMEAEQHIMLWEKNAQIVSETQAAVDSDAYKGEIRILKAEIHRREVQLSSLMKQQEELVRQSETAVERWSSIVQRKDFTTRNSHKKQPTKGALYLNIRSLHHSIKETHLLVGDCTREIQELQQGRTSLSDSLMQQRQQMTELHNTCYALDSEIMKRQDSKDRHPDQVRTLLSRVKRLQEVNNGGYKVSSSSEFVEAALQKVTQHLHTVGIITSRVCEEFPQHQEVLRRLTLEVDAHTRSSSL</sequence>
<reference evidence="3" key="2">
    <citation type="submission" date="2025-08" db="UniProtKB">
        <authorList>
            <consortium name="Ensembl"/>
        </authorList>
    </citation>
    <scope>IDENTIFICATION</scope>
</reference>
<protein>
    <recommendedName>
        <fullName evidence="5">Coiled-coil domain-containing protein 40</fullName>
    </recommendedName>
</protein>
<dbReference type="PANTHER" id="PTHR16275">
    <property type="entry name" value="COILED-COIL DOMAIN-CONTAINING PROTEIN 40"/>
    <property type="match status" value="1"/>
</dbReference>
<reference evidence="3" key="1">
    <citation type="submission" date="2020-06" db="EMBL/GenBank/DDBJ databases">
        <authorList>
            <consortium name="Wellcome Sanger Institute Data Sharing"/>
        </authorList>
    </citation>
    <scope>NUCLEOTIDE SEQUENCE [LARGE SCALE GENOMIC DNA]</scope>
</reference>
<evidence type="ECO:0000256" key="1">
    <source>
        <dbReference type="SAM" id="Coils"/>
    </source>
</evidence>
<dbReference type="GO" id="GO:0060287">
    <property type="term" value="P:epithelial cilium movement involved in determination of left/right asymmetry"/>
    <property type="evidence" value="ECO:0007669"/>
    <property type="project" value="TreeGrafter"/>
</dbReference>
<dbReference type="Ensembl" id="ENSGWIT00000034460.1">
    <property type="protein sequence ID" value="ENSGWIP00000031643.1"/>
    <property type="gene ID" value="ENSGWIG00000016341.1"/>
</dbReference>
<feature type="region of interest" description="Disordered" evidence="2">
    <location>
        <begin position="259"/>
        <end position="284"/>
    </location>
</feature>
<organism evidence="3 4">
    <name type="scientific">Gouania willdenowi</name>
    <name type="common">Blunt-snouted clingfish</name>
    <name type="synonym">Lepadogaster willdenowi</name>
    <dbReference type="NCBI Taxonomy" id="441366"/>
    <lineage>
        <taxon>Eukaryota</taxon>
        <taxon>Metazoa</taxon>
        <taxon>Chordata</taxon>
        <taxon>Craniata</taxon>
        <taxon>Vertebrata</taxon>
        <taxon>Euteleostomi</taxon>
        <taxon>Actinopterygii</taxon>
        <taxon>Neopterygii</taxon>
        <taxon>Teleostei</taxon>
        <taxon>Neoteleostei</taxon>
        <taxon>Acanthomorphata</taxon>
        <taxon>Ovalentaria</taxon>
        <taxon>Blenniimorphae</taxon>
        <taxon>Blenniiformes</taxon>
        <taxon>Gobiesocoidei</taxon>
        <taxon>Gobiesocidae</taxon>
        <taxon>Gobiesocinae</taxon>
        <taxon>Gouania</taxon>
    </lineage>
</organism>